<feature type="short sequence motif" description="GXSXG" evidence="8">
    <location>
        <begin position="651"/>
        <end position="655"/>
    </location>
</feature>
<reference evidence="12" key="1">
    <citation type="submission" date="2021-05" db="EMBL/GenBank/DDBJ databases">
        <authorList>
            <person name="Stam R."/>
        </authorList>
    </citation>
    <scope>NUCLEOTIDE SEQUENCE</scope>
    <source>
        <strain evidence="12">CS162</strain>
    </source>
</reference>
<evidence type="ECO:0000256" key="5">
    <source>
        <dbReference type="ARBA" id="ARBA00022963"/>
    </source>
</evidence>
<dbReference type="GeneID" id="67015200"/>
<comment type="caution">
    <text evidence="12">The sequence shown here is derived from an EMBL/GenBank/DDBJ whole genome shotgun (WGS) entry which is preliminary data.</text>
</comment>
<dbReference type="OrthoDB" id="194358at2759"/>
<dbReference type="GO" id="GO:0019369">
    <property type="term" value="P:arachidonate metabolic process"/>
    <property type="evidence" value="ECO:0007669"/>
    <property type="project" value="TreeGrafter"/>
</dbReference>
<dbReference type="InterPro" id="IPR002641">
    <property type="entry name" value="PNPLA_dom"/>
</dbReference>
<dbReference type="Proteomes" id="UP000676310">
    <property type="component" value="Unassembled WGS sequence"/>
</dbReference>
<dbReference type="GO" id="GO:0016042">
    <property type="term" value="P:lipid catabolic process"/>
    <property type="evidence" value="ECO:0007669"/>
    <property type="project" value="UniProtKB-KW"/>
</dbReference>
<evidence type="ECO:0000256" key="7">
    <source>
        <dbReference type="PROSITE-ProRule" id="PRU00175"/>
    </source>
</evidence>
<dbReference type="CDD" id="cd16449">
    <property type="entry name" value="RING-HC"/>
    <property type="match status" value="1"/>
</dbReference>
<organism evidence="12 13">
    <name type="scientific">Alternaria atra</name>
    <dbReference type="NCBI Taxonomy" id="119953"/>
    <lineage>
        <taxon>Eukaryota</taxon>
        <taxon>Fungi</taxon>
        <taxon>Dikarya</taxon>
        <taxon>Ascomycota</taxon>
        <taxon>Pezizomycotina</taxon>
        <taxon>Dothideomycetes</taxon>
        <taxon>Pleosporomycetidae</taxon>
        <taxon>Pleosporales</taxon>
        <taxon>Pleosporineae</taxon>
        <taxon>Pleosporaceae</taxon>
        <taxon>Alternaria</taxon>
        <taxon>Alternaria sect. Ulocladioides</taxon>
    </lineage>
</organism>
<dbReference type="SUPFAM" id="SSF52540">
    <property type="entry name" value="P-loop containing nucleoside triphosphate hydrolases"/>
    <property type="match status" value="1"/>
</dbReference>
<dbReference type="SUPFAM" id="SSF52151">
    <property type="entry name" value="FabD/lysophospholipase-like"/>
    <property type="match status" value="1"/>
</dbReference>
<feature type="compositionally biased region" description="Basic and acidic residues" evidence="9">
    <location>
        <begin position="1230"/>
        <end position="1245"/>
    </location>
</feature>
<dbReference type="PROSITE" id="PS50089">
    <property type="entry name" value="ZF_RING_2"/>
    <property type="match status" value="1"/>
</dbReference>
<evidence type="ECO:0000259" key="11">
    <source>
        <dbReference type="PROSITE" id="PS51635"/>
    </source>
</evidence>
<feature type="domain" description="RING-type" evidence="10">
    <location>
        <begin position="547"/>
        <end position="589"/>
    </location>
</feature>
<keyword evidence="3" id="KW-0378">Hydrolase</keyword>
<keyword evidence="1" id="KW-0479">Metal-binding</keyword>
<comment type="caution">
    <text evidence="8">Lacks conserved residue(s) required for the propagation of feature annotation.</text>
</comment>
<evidence type="ECO:0000313" key="12">
    <source>
        <dbReference type="EMBL" id="CAG5155360.1"/>
    </source>
</evidence>
<feature type="compositionally biased region" description="Polar residues" evidence="9">
    <location>
        <begin position="1158"/>
        <end position="1170"/>
    </location>
</feature>
<evidence type="ECO:0000256" key="2">
    <source>
        <dbReference type="ARBA" id="ARBA00022771"/>
    </source>
</evidence>
<dbReference type="GO" id="GO:0008270">
    <property type="term" value="F:zinc ion binding"/>
    <property type="evidence" value="ECO:0007669"/>
    <property type="project" value="UniProtKB-KW"/>
</dbReference>
<keyword evidence="4" id="KW-0862">Zinc</keyword>
<feature type="compositionally biased region" description="Basic and acidic residues" evidence="9">
    <location>
        <begin position="1206"/>
        <end position="1222"/>
    </location>
</feature>
<evidence type="ECO:0000256" key="6">
    <source>
        <dbReference type="ARBA" id="ARBA00023098"/>
    </source>
</evidence>
<keyword evidence="2 7" id="KW-0863">Zinc-finger</keyword>
<dbReference type="PANTHER" id="PTHR24185">
    <property type="entry name" value="CALCIUM-INDEPENDENT PHOSPHOLIPASE A2-GAMMA"/>
    <property type="match status" value="1"/>
</dbReference>
<proteinExistence type="predicted"/>
<evidence type="ECO:0000256" key="4">
    <source>
        <dbReference type="ARBA" id="ARBA00022833"/>
    </source>
</evidence>
<keyword evidence="6" id="KW-0443">Lipid metabolism</keyword>
<feature type="compositionally biased region" description="Polar residues" evidence="9">
    <location>
        <begin position="1312"/>
        <end position="1326"/>
    </location>
</feature>
<evidence type="ECO:0000256" key="9">
    <source>
        <dbReference type="SAM" id="MobiDB-lite"/>
    </source>
</evidence>
<dbReference type="PANTHER" id="PTHR24185:SF1">
    <property type="entry name" value="CALCIUM-INDEPENDENT PHOSPHOLIPASE A2-GAMMA"/>
    <property type="match status" value="1"/>
</dbReference>
<accession>A0A8J2I061</accession>
<dbReference type="InterPro" id="IPR027417">
    <property type="entry name" value="P-loop_NTPase"/>
</dbReference>
<evidence type="ECO:0000313" key="13">
    <source>
        <dbReference type="Proteomes" id="UP000676310"/>
    </source>
</evidence>
<dbReference type="EMBL" id="CAJRGZ010000017">
    <property type="protein sequence ID" value="CAG5155360.1"/>
    <property type="molecule type" value="Genomic_DNA"/>
</dbReference>
<dbReference type="CDD" id="cd07199">
    <property type="entry name" value="Pat17_PNPLA8_PNPLA9_like"/>
    <property type="match status" value="1"/>
</dbReference>
<dbReference type="RefSeq" id="XP_043167166.1">
    <property type="nucleotide sequence ID" value="XM_043311231.1"/>
</dbReference>
<dbReference type="PROSITE" id="PS51635">
    <property type="entry name" value="PNPLA"/>
    <property type="match status" value="1"/>
</dbReference>
<dbReference type="Pfam" id="PF01734">
    <property type="entry name" value="Patatin"/>
    <property type="match status" value="1"/>
</dbReference>
<keyword evidence="5" id="KW-0442">Lipid degradation</keyword>
<evidence type="ECO:0000259" key="10">
    <source>
        <dbReference type="PROSITE" id="PS50089"/>
    </source>
</evidence>
<evidence type="ECO:0000256" key="3">
    <source>
        <dbReference type="ARBA" id="ARBA00022801"/>
    </source>
</evidence>
<evidence type="ECO:0000256" key="1">
    <source>
        <dbReference type="ARBA" id="ARBA00022723"/>
    </source>
</evidence>
<dbReference type="GO" id="GO:0016020">
    <property type="term" value="C:membrane"/>
    <property type="evidence" value="ECO:0007669"/>
    <property type="project" value="TreeGrafter"/>
</dbReference>
<dbReference type="GO" id="GO:0047499">
    <property type="term" value="F:calcium-independent phospholipase A2 activity"/>
    <property type="evidence" value="ECO:0007669"/>
    <property type="project" value="TreeGrafter"/>
</dbReference>
<dbReference type="PROSITE" id="PS00518">
    <property type="entry name" value="ZF_RING_1"/>
    <property type="match status" value="1"/>
</dbReference>
<sequence>MASTTSLQGIDRYQDERPFLQDFDTFKQLIKNSPNPDQIRYPQLVSFIGETSAGKSTLIKMLIEYDQAKYEANKSNFRAPVPGSPLHDSTPTSADVHLYVDPATWEEERPIFYADCEGLNAGERIPIGAHSRRQMKMDSSRKLGLRARSLEWATSDQTRTRQYAVTQLYPRLLYTFSDVVVFVLNNPKTFEHGVLPKLLDWASSSLEASTNQGTLPHAIIALNFTNIRIKSRLWTVQDATNDLLEVNDHLINPSYSSSQVTKLVEKWRKRNRSIKSLRDLLHCYYASFQVVRLPEAKDLPRLSRQVSQLHDTIVETCKKSYLNKQKVGLLSSAEDLSFYIQQAFTHFSKNLDHPFDFKSCSLIRNPIPQNLGGHILRVAILMQRQYPNKPGDWIFENLSFMVASCFLYDCTTYRKGKPHDLFADYQPNFQDALVEFCSSHWPCEFSHPKKGRCVNVSKRHEKGHQNERGKVTDGRYISSFTADDYKKTWLNSLKTRLRDAQEDLQHEEDGSEATGPLGPIRRVHARNISSFYRHVGGAPKFNSHVTCLCCLMRPPEQVLRCGHVLCTECVKAFGTVKNCTIEMKECPLHIEDCNWRSPWRIRMKPDFAGVRILSLDGGGIRGVAELEVLNQIQKKLGVQIPISAFFDLIVGTSTGGIIALALAVKQWSVIKCIDEFKRLCKTAFSPREFHGIAPLQYIATASHGSTWKTTPLHEALFESLGDEYLFGGPQRSDNVARVAVTTTDEVATKGIVIANYCRKNPKDDNKTYKFLRPSEPYAEMRIWHAGAATAAATPFFKPFVHPVTEETYLNGAFHNNNPAWVGNRERQLLWPDVQDNHPDLLLSIGTSQHQQAVADKFRSERFETQRKMPSPISHGKAKLKATSKVKHFAGMFQYGKAAINKLEDSINCERQWEQFLDGTERGAAHREDSRRYIRVNPDIGRTPPHLDAVGEVERLQSDVARYLKEPEAMTKLEDIVFRLVASSFYFERTHATRDMSRGTAKVRGKLQCRFEESSEWAKEMGLFFKKHQRADFQPHFDTWDGVQQHSRDKINLDSSRIERMASHGELDAQEIELTVATSGRDAEIRLHLHTSSGRTKGYPISGFPRDFFKEIDRVEVDTEEIEEPPKDRVLRSINLPGIPTINVLSGKGTAMLRPGASGSISEQNLSTQPHGLNEDARRKSDFAARATPEKASRALSLKAKFSKLSLHNEAKSPQQPERRSRSMEIPSRGIRRDSCLVTHEYEQQESRSSSRHRTSLGTDSPPEQPQREREMASLPMTSYEAAQQKGDQHTPYIAPDTNPCSFSPNPIPRMSMPQSSPTPLPSGFTSTAAPSSTYEFYCTENVYLSPHTTATQPRTQHTTSTFDDTLRAPAQPGHIATRSPPLNNPCYERPPYEANEKVDLELEFAVQISLADQDEEQREEQRRLTRALEESRRDAYWYQAF</sequence>
<feature type="region of interest" description="Disordered" evidence="9">
    <location>
        <begin position="1205"/>
        <end position="1326"/>
    </location>
</feature>
<keyword evidence="13" id="KW-1185">Reference proteome</keyword>
<feature type="domain" description="PNPLA" evidence="11">
    <location>
        <begin position="613"/>
        <end position="823"/>
    </location>
</feature>
<evidence type="ECO:0008006" key="14">
    <source>
        <dbReference type="Google" id="ProtNLM"/>
    </source>
</evidence>
<dbReference type="Gene3D" id="3.40.1090.10">
    <property type="entry name" value="Cytosolic phospholipase A2 catalytic domain"/>
    <property type="match status" value="1"/>
</dbReference>
<evidence type="ECO:0000256" key="8">
    <source>
        <dbReference type="PROSITE-ProRule" id="PRU01161"/>
    </source>
</evidence>
<feature type="short sequence motif" description="GXGXXG" evidence="8">
    <location>
        <begin position="617"/>
        <end position="622"/>
    </location>
</feature>
<protein>
    <recommendedName>
        <fullName evidence="14">PNPLA domain-containing protein</fullName>
    </recommendedName>
</protein>
<feature type="compositionally biased region" description="Basic and acidic residues" evidence="9">
    <location>
        <begin position="1172"/>
        <end position="1192"/>
    </location>
</feature>
<dbReference type="InterPro" id="IPR017907">
    <property type="entry name" value="Znf_RING_CS"/>
</dbReference>
<feature type="region of interest" description="Disordered" evidence="9">
    <location>
        <begin position="1154"/>
        <end position="1193"/>
    </location>
</feature>
<dbReference type="InterPro" id="IPR016035">
    <property type="entry name" value="Acyl_Trfase/lysoPLipase"/>
</dbReference>
<gene>
    <name evidence="12" type="ORF">ALTATR162_LOCUS3623</name>
</gene>
<dbReference type="GO" id="GO:0046486">
    <property type="term" value="P:glycerolipid metabolic process"/>
    <property type="evidence" value="ECO:0007669"/>
    <property type="project" value="UniProtKB-ARBA"/>
</dbReference>
<name>A0A8J2I061_9PLEO</name>
<dbReference type="InterPro" id="IPR001841">
    <property type="entry name" value="Znf_RING"/>
</dbReference>